<sequence>MEYTFGGKYLLGEEVAVGGCGTVYQGVHKIAGKEVAIKIEPAIARSSPLQQETKIYRSLQGGPGVPWVMWAGKSGDYNVMVVDLLGPSLEDLFQTCNRYFSLKTVLMLGVQLLDRIEYIHSRGLIHRDIKPANFVMSSRDPAESCVNVIDFGLAKRYRDPLSGEHIPYHQDDHHGVGTSLFASIHTHDGVEASRRDDLESLAYMLLYFLRGSLPWRKIRGPTTRATWDLIRAKKVETMEILTVKLPEELQTFYRYVRGLEYYDLPDYEGLRRLLRGLALREKIEFDGRFDWIRDRHWREKLAAGGSSRRRVRSCKACEACSKNGTQDTRR</sequence>
<dbReference type="SMART" id="SM00220">
    <property type="entry name" value="S_TKc"/>
    <property type="match status" value="1"/>
</dbReference>
<dbReference type="EC" id="2.7.11.1" evidence="1"/>
<accession>K5VJ04</accession>
<dbReference type="PROSITE" id="PS50011">
    <property type="entry name" value="PROTEIN_KINASE_DOM"/>
    <property type="match status" value="1"/>
</dbReference>
<feature type="domain" description="Protein kinase" evidence="2">
    <location>
        <begin position="9"/>
        <end position="274"/>
    </location>
</feature>
<dbReference type="OrthoDB" id="5800476at2759"/>
<dbReference type="InterPro" id="IPR050235">
    <property type="entry name" value="CK1_Ser-Thr_kinase"/>
</dbReference>
<dbReference type="STRING" id="650164.K5VJ04"/>
<dbReference type="AlphaFoldDB" id="K5VJ04"/>
<evidence type="ECO:0000256" key="1">
    <source>
        <dbReference type="ARBA" id="ARBA00012513"/>
    </source>
</evidence>
<dbReference type="SUPFAM" id="SSF56112">
    <property type="entry name" value="Protein kinase-like (PK-like)"/>
    <property type="match status" value="1"/>
</dbReference>
<evidence type="ECO:0000313" key="4">
    <source>
        <dbReference type="Proteomes" id="UP000008370"/>
    </source>
</evidence>
<dbReference type="InterPro" id="IPR000719">
    <property type="entry name" value="Prot_kinase_dom"/>
</dbReference>
<dbReference type="EMBL" id="JH930477">
    <property type="protein sequence ID" value="EKM51278.1"/>
    <property type="molecule type" value="Genomic_DNA"/>
</dbReference>
<dbReference type="PANTHER" id="PTHR11909">
    <property type="entry name" value="CASEIN KINASE-RELATED"/>
    <property type="match status" value="1"/>
</dbReference>
<dbReference type="Gene3D" id="1.10.510.10">
    <property type="entry name" value="Transferase(Phosphotransferase) domain 1"/>
    <property type="match status" value="1"/>
</dbReference>
<name>K5VJ04_PHACS</name>
<dbReference type="GeneID" id="18908129"/>
<dbReference type="RefSeq" id="XP_007400424.1">
    <property type="nucleotide sequence ID" value="XM_007400362.1"/>
</dbReference>
<proteinExistence type="predicted"/>
<reference evidence="3 4" key="1">
    <citation type="journal article" date="2012" name="BMC Genomics">
        <title>Comparative genomics of the white-rot fungi, Phanerochaete carnosa and P. chrysosporium, to elucidate the genetic basis of the distinct wood types they colonize.</title>
        <authorList>
            <person name="Suzuki H."/>
            <person name="MacDonald J."/>
            <person name="Syed K."/>
            <person name="Salamov A."/>
            <person name="Hori C."/>
            <person name="Aerts A."/>
            <person name="Henrissat B."/>
            <person name="Wiebenga A."/>
            <person name="vanKuyk P.A."/>
            <person name="Barry K."/>
            <person name="Lindquist E."/>
            <person name="LaButti K."/>
            <person name="Lapidus A."/>
            <person name="Lucas S."/>
            <person name="Coutinho P."/>
            <person name="Gong Y."/>
            <person name="Samejima M."/>
            <person name="Mahadevan R."/>
            <person name="Abou-Zaid M."/>
            <person name="de Vries R.P."/>
            <person name="Igarashi K."/>
            <person name="Yadav J.S."/>
            <person name="Grigoriev I.V."/>
            <person name="Master E.R."/>
        </authorList>
    </citation>
    <scope>NUCLEOTIDE SEQUENCE [LARGE SCALE GENOMIC DNA]</scope>
    <source>
        <strain evidence="3 4">HHB-10118-sp</strain>
    </source>
</reference>
<gene>
    <name evidence="3" type="ORF">PHACADRAFT_129142</name>
</gene>
<dbReference type="InterPro" id="IPR008271">
    <property type="entry name" value="Ser/Thr_kinase_AS"/>
</dbReference>
<keyword evidence="4" id="KW-1185">Reference proteome</keyword>
<dbReference type="Proteomes" id="UP000008370">
    <property type="component" value="Unassembled WGS sequence"/>
</dbReference>
<dbReference type="GO" id="GO:0004674">
    <property type="term" value="F:protein serine/threonine kinase activity"/>
    <property type="evidence" value="ECO:0007669"/>
    <property type="project" value="UniProtKB-EC"/>
</dbReference>
<organism evidence="3 4">
    <name type="scientific">Phanerochaete carnosa (strain HHB-10118-sp)</name>
    <name type="common">White-rot fungus</name>
    <name type="synonym">Peniophora carnosa</name>
    <dbReference type="NCBI Taxonomy" id="650164"/>
    <lineage>
        <taxon>Eukaryota</taxon>
        <taxon>Fungi</taxon>
        <taxon>Dikarya</taxon>
        <taxon>Basidiomycota</taxon>
        <taxon>Agaricomycotina</taxon>
        <taxon>Agaricomycetes</taxon>
        <taxon>Polyporales</taxon>
        <taxon>Phanerochaetaceae</taxon>
        <taxon>Phanerochaete</taxon>
    </lineage>
</organism>
<dbReference type="Pfam" id="PF00069">
    <property type="entry name" value="Pkinase"/>
    <property type="match status" value="1"/>
</dbReference>
<protein>
    <recommendedName>
        <fullName evidence="1">non-specific serine/threonine protein kinase</fullName>
        <ecNumber evidence="1">2.7.11.1</ecNumber>
    </recommendedName>
</protein>
<dbReference type="PROSITE" id="PS00108">
    <property type="entry name" value="PROTEIN_KINASE_ST"/>
    <property type="match status" value="1"/>
</dbReference>
<evidence type="ECO:0000259" key="2">
    <source>
        <dbReference type="PROSITE" id="PS50011"/>
    </source>
</evidence>
<dbReference type="CDD" id="cd14016">
    <property type="entry name" value="STKc_CK1"/>
    <property type="match status" value="1"/>
</dbReference>
<dbReference type="InterPro" id="IPR011009">
    <property type="entry name" value="Kinase-like_dom_sf"/>
</dbReference>
<dbReference type="GO" id="GO:0005524">
    <property type="term" value="F:ATP binding"/>
    <property type="evidence" value="ECO:0007669"/>
    <property type="project" value="InterPro"/>
</dbReference>
<evidence type="ECO:0000313" key="3">
    <source>
        <dbReference type="EMBL" id="EKM51278.1"/>
    </source>
</evidence>
<dbReference type="KEGG" id="pco:PHACADRAFT_129142"/>
<dbReference type="HOGENOM" id="CLU_019279_2_7_1"/>
<dbReference type="InParanoid" id="K5VJ04"/>